<dbReference type="AlphaFoldDB" id="A0A0C2MR24"/>
<reference evidence="1 2" key="1">
    <citation type="journal article" date="2014" name="Genome Biol. Evol.">
        <title>The genome of the myxosporean Thelohanellus kitauei shows adaptations to nutrient acquisition within its fish host.</title>
        <authorList>
            <person name="Yang Y."/>
            <person name="Xiong J."/>
            <person name="Zhou Z."/>
            <person name="Huo F."/>
            <person name="Miao W."/>
            <person name="Ran C."/>
            <person name="Liu Y."/>
            <person name="Zhang J."/>
            <person name="Feng J."/>
            <person name="Wang M."/>
            <person name="Wang M."/>
            <person name="Wang L."/>
            <person name="Yao B."/>
        </authorList>
    </citation>
    <scope>NUCLEOTIDE SEQUENCE [LARGE SCALE GENOMIC DNA]</scope>
    <source>
        <strain evidence="1">Wuqing</strain>
    </source>
</reference>
<dbReference type="EMBL" id="JWZT01004433">
    <property type="protein sequence ID" value="KII64132.1"/>
    <property type="molecule type" value="Genomic_DNA"/>
</dbReference>
<organism evidence="1 2">
    <name type="scientific">Thelohanellus kitauei</name>
    <name type="common">Myxosporean</name>
    <dbReference type="NCBI Taxonomy" id="669202"/>
    <lineage>
        <taxon>Eukaryota</taxon>
        <taxon>Metazoa</taxon>
        <taxon>Cnidaria</taxon>
        <taxon>Myxozoa</taxon>
        <taxon>Myxosporea</taxon>
        <taxon>Bivalvulida</taxon>
        <taxon>Platysporina</taxon>
        <taxon>Myxobolidae</taxon>
        <taxon>Thelohanellus</taxon>
    </lineage>
</organism>
<keyword evidence="2" id="KW-1185">Reference proteome</keyword>
<sequence length="103" mass="11489">MRCLKNLKTHLLCRLEAKPNPGYPKSAEVCVSLSRRFGYLAFLTPQSAVVKALWEIEPAVLERAKLSNPHSSSLLGYFVHATRDLARRRLVIIAWPTGLSGDS</sequence>
<name>A0A0C2MR24_THEKT</name>
<proteinExistence type="predicted"/>
<gene>
    <name evidence="1" type="ORF">RF11_02560</name>
</gene>
<comment type="caution">
    <text evidence="1">The sequence shown here is derived from an EMBL/GenBank/DDBJ whole genome shotgun (WGS) entry which is preliminary data.</text>
</comment>
<evidence type="ECO:0000313" key="1">
    <source>
        <dbReference type="EMBL" id="KII64132.1"/>
    </source>
</evidence>
<evidence type="ECO:0000313" key="2">
    <source>
        <dbReference type="Proteomes" id="UP000031668"/>
    </source>
</evidence>
<dbReference type="Proteomes" id="UP000031668">
    <property type="component" value="Unassembled WGS sequence"/>
</dbReference>
<accession>A0A0C2MR24</accession>
<protein>
    <submittedName>
        <fullName evidence="1">Uncharacterized protein</fullName>
    </submittedName>
</protein>